<evidence type="ECO:0000256" key="1">
    <source>
        <dbReference type="ARBA" id="ARBA00010266"/>
    </source>
</evidence>
<evidence type="ECO:0000256" key="3">
    <source>
        <dbReference type="SAM" id="MobiDB-lite"/>
    </source>
</evidence>
<dbReference type="RefSeq" id="WP_166009082.1">
    <property type="nucleotide sequence ID" value="NZ_CP049888.1"/>
</dbReference>
<gene>
    <name evidence="5" type="ORF">G7084_00595</name>
</gene>
<evidence type="ECO:0000256" key="2">
    <source>
        <dbReference type="ARBA" id="ARBA00022801"/>
    </source>
</evidence>
<dbReference type="Gene3D" id="1.10.530.10">
    <property type="match status" value="1"/>
</dbReference>
<dbReference type="Gene3D" id="2.30.30.1210">
    <property type="entry name" value="Domain of unknown function DUF1541"/>
    <property type="match status" value="1"/>
</dbReference>
<feature type="domain" description="Mannosyl-glycoprotein endo-beta-N-acetylglucosamidase-like" evidence="4">
    <location>
        <begin position="30"/>
        <end position="186"/>
    </location>
</feature>
<evidence type="ECO:0000313" key="5">
    <source>
        <dbReference type="EMBL" id="QIL49952.1"/>
    </source>
</evidence>
<dbReference type="Gene3D" id="4.10.80.30">
    <property type="entry name" value="DNA polymerase, domain 6"/>
    <property type="match status" value="1"/>
</dbReference>
<dbReference type="EMBL" id="CP049888">
    <property type="protein sequence ID" value="QIL49952.1"/>
    <property type="molecule type" value="Genomic_DNA"/>
</dbReference>
<dbReference type="PANTHER" id="PTHR33308">
    <property type="entry name" value="PEPTIDOGLYCAN HYDROLASE FLGJ"/>
    <property type="match status" value="1"/>
</dbReference>
<keyword evidence="2 5" id="KW-0378">Hydrolase</keyword>
<feature type="region of interest" description="Disordered" evidence="3">
    <location>
        <begin position="645"/>
        <end position="690"/>
    </location>
</feature>
<dbReference type="KEGG" id="wco:G7084_00595"/>
<name>A0A6G8AYC2_9LACO</name>
<evidence type="ECO:0000313" key="6">
    <source>
        <dbReference type="Proteomes" id="UP000500741"/>
    </source>
</evidence>
<dbReference type="AlphaFoldDB" id="A0A6G8AYC2"/>
<keyword evidence="6" id="KW-1185">Reference proteome</keyword>
<comment type="similarity">
    <text evidence="1">Belongs to the glycosyl hydrolase 73 family.</text>
</comment>
<proteinExistence type="inferred from homology"/>
<sequence>MEDSTRKILLQSLGVTVTTLGTFSAINQQQTVSADNVQNFINRVTPGVKSASKSYNTWGSVMMAQAALESAWGQSTLSTQANNYFGIKGTYNGQSVTMRTAEYDENGNIYYVDAQFRKYPSPTESMNDNGNVIRNGTSWNHAFYSGAWKENAKSYQAAANALTGKYATDPNYGSKLISLIQYNKFDKFVDDVAPAKYKVGQKVQINSNATNEANGYDLRNHQNWVGTIKSVENSTTSNSNHAYYIDYGDGNVNMHVLEQDLKTAPAAKFKAGQKVQVSYNAGSETNGFSLKDKQGLVGTIKSLKIKNHSYSHYEYWITYSNGTRSEHVAEQDLSSQIINAKPKYNVGQKIQISSNATNEANGYDLRNHQNWIGTIKSREAKKASVSNFAYSVDYGDGSHNDHVLEQDLKTAPAAKFKTGQKVQITMNAGSETNGFSLVDKQGLVGTIKSVKIKNHSYSHYEYWITYSDGTRSEHVAEQDLSSKIINLKAKYRVGQRVQVGLNAESETNGFSLFDKRGLVGTVKSVKTKNHSYSHFEYWITYSDGTRSEHVAEQDLSNNIVPINPKYKVGQKVKIANNAVNETNGFNLMNHRGQIGTVKSSKMKNYSYSRYEYWIVYSDGTRSEHVAEQDLTNNLSKSSLAITETISSQQTTSSSSSNTNSVKSESSSVSDKPKVKDETIASTTTNSNLSSDVTKKSNIIATNGE</sequence>
<feature type="compositionally biased region" description="Low complexity" evidence="3">
    <location>
        <begin position="645"/>
        <end position="669"/>
    </location>
</feature>
<accession>A0A6G8AYC2</accession>
<feature type="compositionally biased region" description="Polar residues" evidence="3">
    <location>
        <begin position="679"/>
        <end position="690"/>
    </location>
</feature>
<protein>
    <submittedName>
        <fullName evidence="5">Glycoside hydrolase family 73 protein</fullName>
    </submittedName>
</protein>
<reference evidence="5 6" key="1">
    <citation type="submission" date="2020-03" db="EMBL/GenBank/DDBJ databases">
        <title>Weissella sp. nov., isolated from Cybister lewisianus.</title>
        <authorList>
            <person name="Hyun D.-W."/>
            <person name="Bae J.-W."/>
        </authorList>
    </citation>
    <scope>NUCLEOTIDE SEQUENCE [LARGE SCALE GENOMIC DNA]</scope>
    <source>
        <strain evidence="5 6">HDW19</strain>
    </source>
</reference>
<dbReference type="Pfam" id="PF01832">
    <property type="entry name" value="Glucosaminidase"/>
    <property type="match status" value="1"/>
</dbReference>
<organism evidence="5 6">
    <name type="scientific">Weissella coleopterorum</name>
    <dbReference type="NCBI Taxonomy" id="2714949"/>
    <lineage>
        <taxon>Bacteria</taxon>
        <taxon>Bacillati</taxon>
        <taxon>Bacillota</taxon>
        <taxon>Bacilli</taxon>
        <taxon>Lactobacillales</taxon>
        <taxon>Lactobacillaceae</taxon>
        <taxon>Weissella</taxon>
    </lineage>
</organism>
<dbReference type="InterPro" id="IPR051056">
    <property type="entry name" value="Glycosyl_Hydrolase_73"/>
</dbReference>
<dbReference type="InterPro" id="IPR002901">
    <property type="entry name" value="MGlyc_endo_b_GlcNAc-like_dom"/>
</dbReference>
<dbReference type="GO" id="GO:0004040">
    <property type="term" value="F:amidase activity"/>
    <property type="evidence" value="ECO:0007669"/>
    <property type="project" value="InterPro"/>
</dbReference>
<dbReference type="SMART" id="SM00047">
    <property type="entry name" value="LYZ2"/>
    <property type="match status" value="1"/>
</dbReference>
<dbReference type="Proteomes" id="UP000500741">
    <property type="component" value="Chromosome"/>
</dbReference>
<dbReference type="PANTHER" id="PTHR33308:SF9">
    <property type="entry name" value="PEPTIDOGLYCAN HYDROLASE FLGJ"/>
    <property type="match status" value="1"/>
</dbReference>
<evidence type="ECO:0000259" key="4">
    <source>
        <dbReference type="SMART" id="SM00047"/>
    </source>
</evidence>
<dbReference type="PRINTS" id="PR01002">
    <property type="entry name" value="FLGFLGJ"/>
</dbReference>